<evidence type="ECO:0000313" key="1">
    <source>
        <dbReference type="EMBL" id="GIY02794.1"/>
    </source>
</evidence>
<reference evidence="1 2" key="1">
    <citation type="submission" date="2021-06" db="EMBL/GenBank/DDBJ databases">
        <title>Caerostris extrusa draft genome.</title>
        <authorList>
            <person name="Kono N."/>
            <person name="Arakawa K."/>
        </authorList>
    </citation>
    <scope>NUCLEOTIDE SEQUENCE [LARGE SCALE GENOMIC DNA]</scope>
</reference>
<accession>A0AAV4Q0F3</accession>
<sequence>MIKFVKLLASKFKLMHLHCHKDLVQQVFIYHLGGCWRCASSQDSVKSLTFSGLLHRNGFIINWLGSAFITTNDIVFRQSDIVASPSAHQNHHQQQILSISVG</sequence>
<name>A0AAV4Q0F3_CAEEX</name>
<gene>
    <name evidence="1" type="ORF">CEXT_253641</name>
</gene>
<proteinExistence type="predicted"/>
<dbReference type="Proteomes" id="UP001054945">
    <property type="component" value="Unassembled WGS sequence"/>
</dbReference>
<protein>
    <submittedName>
        <fullName evidence="1">Uncharacterized protein</fullName>
    </submittedName>
</protein>
<dbReference type="AlphaFoldDB" id="A0AAV4Q0F3"/>
<comment type="caution">
    <text evidence="1">The sequence shown here is derived from an EMBL/GenBank/DDBJ whole genome shotgun (WGS) entry which is preliminary data.</text>
</comment>
<evidence type="ECO:0000313" key="2">
    <source>
        <dbReference type="Proteomes" id="UP001054945"/>
    </source>
</evidence>
<keyword evidence="2" id="KW-1185">Reference proteome</keyword>
<organism evidence="1 2">
    <name type="scientific">Caerostris extrusa</name>
    <name type="common">Bark spider</name>
    <name type="synonym">Caerostris bankana</name>
    <dbReference type="NCBI Taxonomy" id="172846"/>
    <lineage>
        <taxon>Eukaryota</taxon>
        <taxon>Metazoa</taxon>
        <taxon>Ecdysozoa</taxon>
        <taxon>Arthropoda</taxon>
        <taxon>Chelicerata</taxon>
        <taxon>Arachnida</taxon>
        <taxon>Araneae</taxon>
        <taxon>Araneomorphae</taxon>
        <taxon>Entelegynae</taxon>
        <taxon>Araneoidea</taxon>
        <taxon>Araneidae</taxon>
        <taxon>Caerostris</taxon>
    </lineage>
</organism>
<dbReference type="EMBL" id="BPLR01005502">
    <property type="protein sequence ID" value="GIY02794.1"/>
    <property type="molecule type" value="Genomic_DNA"/>
</dbReference>